<dbReference type="Gene3D" id="1.10.287.950">
    <property type="entry name" value="Methyl-accepting chemotaxis protein"/>
    <property type="match status" value="1"/>
</dbReference>
<dbReference type="GO" id="GO:0016020">
    <property type="term" value="C:membrane"/>
    <property type="evidence" value="ECO:0007669"/>
    <property type="project" value="InterPro"/>
</dbReference>
<gene>
    <name evidence="4" type="primary">ctpL</name>
    <name evidence="4" type="ORF">GJW-30_1_00774</name>
</gene>
<dbReference type="PANTHER" id="PTHR32089:SF112">
    <property type="entry name" value="LYSOZYME-LIKE PROTEIN-RELATED"/>
    <property type="match status" value="1"/>
</dbReference>
<evidence type="ECO:0000256" key="2">
    <source>
        <dbReference type="PROSITE-ProRule" id="PRU00284"/>
    </source>
</evidence>
<dbReference type="KEGG" id="vgo:GJW-30_1_00774"/>
<dbReference type="Proteomes" id="UP000236884">
    <property type="component" value="Chromosome"/>
</dbReference>
<sequence>MENANVIQHRLGLYEISPTEREQARRMWPKVRAIAIEVGEHVASLQHVHGLFPMHFRNNKTELLGLHLDHLEVLFRCQLDDDYVRSLRALLDRLIACGISTRHHLLYDFQLQMHLQPLRWRPRLNDDIAAATRLVGFDASTAWHLETNRIAAEADQRQHAIENAIAHFDRSVAEVVSTVTSASTVCADISSDVHNYGTKTRERAVTVLQTASAARSSIMQTASAADELSASIASVQSQTEHHQKLAAESGAAVQRVSQSIAALAKDSSEIDLVTQLIAKIASQTNLLALNATIEAARAGEAGRGFAVVATEVKSLASQTGRATADIANRVAAVQQGAGGVVEQMIEVEHAIDAMTTFSATVGGSVAQQTEATHEVAQHMSIAAERIAFLVETIEEASKAVSAMAVRSERMGNAADDLSGAAEELTKKLQTFLRELRAA</sequence>
<evidence type="ECO:0000313" key="4">
    <source>
        <dbReference type="EMBL" id="BAT58251.1"/>
    </source>
</evidence>
<accession>A0A0S3PQM6</accession>
<evidence type="ECO:0000259" key="3">
    <source>
        <dbReference type="PROSITE" id="PS50111"/>
    </source>
</evidence>
<dbReference type="EMBL" id="AP014946">
    <property type="protein sequence ID" value="BAT58251.1"/>
    <property type="molecule type" value="Genomic_DNA"/>
</dbReference>
<dbReference type="SUPFAM" id="SSF58104">
    <property type="entry name" value="Methyl-accepting chemotaxis protein (MCP) signaling domain"/>
    <property type="match status" value="1"/>
</dbReference>
<dbReference type="RefSeq" id="WP_096351866.1">
    <property type="nucleotide sequence ID" value="NZ_AP014946.1"/>
</dbReference>
<dbReference type="PANTHER" id="PTHR32089">
    <property type="entry name" value="METHYL-ACCEPTING CHEMOTAXIS PROTEIN MCPB"/>
    <property type="match status" value="1"/>
</dbReference>
<dbReference type="OrthoDB" id="354287at2"/>
<dbReference type="SMART" id="SM00283">
    <property type="entry name" value="MA"/>
    <property type="match status" value="1"/>
</dbReference>
<reference evidence="4 5" key="1">
    <citation type="submission" date="2015-08" db="EMBL/GenBank/DDBJ databases">
        <title>Investigation of the bacterial diversity of lava forest soil.</title>
        <authorList>
            <person name="Lee J.S."/>
        </authorList>
    </citation>
    <scope>NUCLEOTIDE SEQUENCE [LARGE SCALE GENOMIC DNA]</scope>
    <source>
        <strain evidence="4 5">GJW-30</strain>
    </source>
</reference>
<name>A0A0S3PQM6_9BRAD</name>
<dbReference type="GO" id="GO:0007165">
    <property type="term" value="P:signal transduction"/>
    <property type="evidence" value="ECO:0007669"/>
    <property type="project" value="UniProtKB-KW"/>
</dbReference>
<proteinExistence type="predicted"/>
<dbReference type="AlphaFoldDB" id="A0A0S3PQM6"/>
<keyword evidence="5" id="KW-1185">Reference proteome</keyword>
<evidence type="ECO:0000256" key="1">
    <source>
        <dbReference type="ARBA" id="ARBA00023224"/>
    </source>
</evidence>
<dbReference type="InterPro" id="IPR004089">
    <property type="entry name" value="MCPsignal_dom"/>
</dbReference>
<dbReference type="Pfam" id="PF00015">
    <property type="entry name" value="MCPsignal"/>
    <property type="match status" value="1"/>
</dbReference>
<keyword evidence="1 2" id="KW-0807">Transducer</keyword>
<organism evidence="4 5">
    <name type="scientific">Variibacter gotjawalensis</name>
    <dbReference type="NCBI Taxonomy" id="1333996"/>
    <lineage>
        <taxon>Bacteria</taxon>
        <taxon>Pseudomonadati</taxon>
        <taxon>Pseudomonadota</taxon>
        <taxon>Alphaproteobacteria</taxon>
        <taxon>Hyphomicrobiales</taxon>
        <taxon>Nitrobacteraceae</taxon>
        <taxon>Variibacter</taxon>
    </lineage>
</organism>
<protein>
    <submittedName>
        <fullName evidence="4">Methyl-accepting chemotaxis protein CtpL</fullName>
    </submittedName>
</protein>
<dbReference type="PROSITE" id="PS50111">
    <property type="entry name" value="CHEMOTAXIS_TRANSDUC_2"/>
    <property type="match status" value="1"/>
</dbReference>
<feature type="domain" description="Methyl-accepting transducer" evidence="3">
    <location>
        <begin position="178"/>
        <end position="418"/>
    </location>
</feature>
<evidence type="ECO:0000313" key="5">
    <source>
        <dbReference type="Proteomes" id="UP000236884"/>
    </source>
</evidence>